<organism evidence="1 2">
    <name type="scientific">Rosistilla oblonga</name>
    <dbReference type="NCBI Taxonomy" id="2527990"/>
    <lineage>
        <taxon>Bacteria</taxon>
        <taxon>Pseudomonadati</taxon>
        <taxon>Planctomycetota</taxon>
        <taxon>Planctomycetia</taxon>
        <taxon>Pirellulales</taxon>
        <taxon>Pirellulaceae</taxon>
        <taxon>Rosistilla</taxon>
    </lineage>
</organism>
<protein>
    <submittedName>
        <fullName evidence="1">Uncharacterized protein</fullName>
    </submittedName>
</protein>
<dbReference type="EMBL" id="CP036318">
    <property type="protein sequence ID" value="QDV56522.1"/>
    <property type="molecule type" value="Genomic_DNA"/>
</dbReference>
<keyword evidence="2" id="KW-1185">Reference proteome</keyword>
<evidence type="ECO:0000313" key="2">
    <source>
        <dbReference type="Proteomes" id="UP000316770"/>
    </source>
</evidence>
<dbReference type="RefSeq" id="WP_145285062.1">
    <property type="nucleotide sequence ID" value="NZ_CP036318.1"/>
</dbReference>
<proteinExistence type="predicted"/>
<accession>A0A518ITV6</accession>
<reference evidence="1 2" key="1">
    <citation type="submission" date="2019-02" db="EMBL/GenBank/DDBJ databases">
        <title>Deep-cultivation of Planctomycetes and their phenomic and genomic characterization uncovers novel biology.</title>
        <authorList>
            <person name="Wiegand S."/>
            <person name="Jogler M."/>
            <person name="Boedeker C."/>
            <person name="Pinto D."/>
            <person name="Vollmers J."/>
            <person name="Rivas-Marin E."/>
            <person name="Kohn T."/>
            <person name="Peeters S.H."/>
            <person name="Heuer A."/>
            <person name="Rast P."/>
            <person name="Oberbeckmann S."/>
            <person name="Bunk B."/>
            <person name="Jeske O."/>
            <person name="Meyerdierks A."/>
            <person name="Storesund J.E."/>
            <person name="Kallscheuer N."/>
            <person name="Luecker S."/>
            <person name="Lage O.M."/>
            <person name="Pohl T."/>
            <person name="Merkel B.J."/>
            <person name="Hornburger P."/>
            <person name="Mueller R.-W."/>
            <person name="Bruemmer F."/>
            <person name="Labrenz M."/>
            <person name="Spormann A.M."/>
            <person name="Op den Camp H."/>
            <person name="Overmann J."/>
            <person name="Amann R."/>
            <person name="Jetten M.S.M."/>
            <person name="Mascher T."/>
            <person name="Medema M.H."/>
            <person name="Devos D.P."/>
            <person name="Kaster A.-K."/>
            <person name="Ovreas L."/>
            <person name="Rohde M."/>
            <person name="Galperin M.Y."/>
            <person name="Jogler C."/>
        </authorList>
    </citation>
    <scope>NUCLEOTIDE SEQUENCE [LARGE SCALE GENOMIC DNA]</scope>
    <source>
        <strain evidence="1 2">Mal33</strain>
    </source>
</reference>
<sequence>MATAAALKALFETGDILTEASFVSLIDSMHPDVVTLGTFTGETIPNASTVKEALQSLETALEAFEGGTDGEDGADGASAYELAVGNGFVGDLTAWLASLAGADGEDGTDGTSGIPAVKTANFTAVPGEGPYLVSLSEGDVIATIPVSVGAYSIIVTEPGETIGYYEASGPTPYSVLLHCDDLTDGETTNAAGGTVDVVGGRLTDGAWGNAIVLEPDAGLPVASVDLAPAIYWGSDWTFDGVFFVFGNPVGVAQVKLLEVGSLVLSLSPHDEGFRLRLSHASGVVYGDTLYGDGGWFELHSAKIGVTFDSSTNVVNVYLDGALDLTATIAAFTYTEGITPKISTRGELSTYPALLMEEVRWSQQKEWSSDYTPATSPYIYLEGSSGGGYLDPVPNKLTIAGTTIQLREPGSRVDIQCDGTNTVYQYVGHSLETVAADASVATLIAKLTDAGLILAPVEA</sequence>
<evidence type="ECO:0000313" key="1">
    <source>
        <dbReference type="EMBL" id="QDV56522.1"/>
    </source>
</evidence>
<dbReference type="Proteomes" id="UP000316770">
    <property type="component" value="Chromosome"/>
</dbReference>
<name>A0A518ITV6_9BACT</name>
<dbReference type="AlphaFoldDB" id="A0A518ITV6"/>
<gene>
    <name evidence="1" type="ORF">Mal33_25130</name>
</gene>